<evidence type="ECO:0000256" key="3">
    <source>
        <dbReference type="ARBA" id="ARBA00022630"/>
    </source>
</evidence>
<dbReference type="SUPFAM" id="SSF56176">
    <property type="entry name" value="FAD-binding/transporter-associated domain-like"/>
    <property type="match status" value="1"/>
</dbReference>
<dbReference type="GO" id="GO:0004458">
    <property type="term" value="F:D-lactate dehydrogenase (cytochrome) activity"/>
    <property type="evidence" value="ECO:0007669"/>
    <property type="project" value="UniProtKB-EC"/>
</dbReference>
<dbReference type="AlphaFoldDB" id="A0A0A0ICE0"/>
<dbReference type="GO" id="GO:1903457">
    <property type="term" value="P:lactate catabolic process"/>
    <property type="evidence" value="ECO:0007669"/>
    <property type="project" value="TreeGrafter"/>
</dbReference>
<sequence length="522" mass="58536">MVNIFTKHLQKEHQDYLRDESRKIGSAESISFPKTEEEIKDILLYLTNTQTSVTVQGARTGITAGAVPKKGHILNLSKMNNIKTLSYNKNLDTFLVTVEPGVILCELRNTLQTKNFDTKNWDENSLNSLKQFQSSDEFFFSPDPTESTAAIAGMVACNASGACSFKYGPTRNYIEGLKIILINGDTFSIKRGENTIKNGKFSITTDSGRVIEGYIPKYSMPKVKNASGYYAMEDMDLIDLFIGSEGTLGIITEIQLKLLRKPKSIYGVTAFFDSEEKSLNFVESLRENLNPAAIEFFNNKALNLIRKEKGKNPAFEKLLDLPKNFHTAVYSEYHDINNDKNLNTLLKVGTLIENCGGCEAHTWVATNSQAEEQLHFFRHAVPEAVNLLIDERRKEYPSLTKLGTDMAVPNSKLKEVMKLYNDSLEASNLESVIFGHIGDNHLHVNIIPKNMDDYKKGKELYNSWAKKVISMGGTISAEHGVGKLKTSLFKQMVGTSGLKEMKSLKLLFDPDNRLNCGNLFEE</sequence>
<evidence type="ECO:0000256" key="5">
    <source>
        <dbReference type="ARBA" id="ARBA00022946"/>
    </source>
</evidence>
<dbReference type="Pfam" id="PF01565">
    <property type="entry name" value="FAD_binding_4"/>
    <property type="match status" value="2"/>
</dbReference>
<proteinExistence type="inferred from homology"/>
<keyword evidence="4" id="KW-0274">FAD</keyword>
<evidence type="ECO:0000256" key="6">
    <source>
        <dbReference type="ARBA" id="ARBA00023002"/>
    </source>
</evidence>
<evidence type="ECO:0000259" key="8">
    <source>
        <dbReference type="PROSITE" id="PS51387"/>
    </source>
</evidence>
<comment type="cofactor">
    <cofactor evidence="1">
        <name>FAD</name>
        <dbReference type="ChEBI" id="CHEBI:57692"/>
    </cofactor>
</comment>
<name>A0A0A0ICE0_CLONO</name>
<dbReference type="InterPro" id="IPR036318">
    <property type="entry name" value="FAD-bd_PCMH-like_sf"/>
</dbReference>
<dbReference type="InterPro" id="IPR004113">
    <property type="entry name" value="FAD-bd_oxidored_4_C"/>
</dbReference>
<dbReference type="GO" id="GO:0008720">
    <property type="term" value="F:D-lactate dehydrogenase (NAD+) activity"/>
    <property type="evidence" value="ECO:0007669"/>
    <property type="project" value="TreeGrafter"/>
</dbReference>
<keyword evidence="3" id="KW-0285">Flavoprotein</keyword>
<organism evidence="9 10">
    <name type="scientific">Clostridium novyi A str. 4552</name>
    <dbReference type="NCBI Taxonomy" id="1444289"/>
    <lineage>
        <taxon>Bacteria</taxon>
        <taxon>Bacillati</taxon>
        <taxon>Bacillota</taxon>
        <taxon>Clostridia</taxon>
        <taxon>Eubacteriales</taxon>
        <taxon>Clostridiaceae</taxon>
        <taxon>Clostridium</taxon>
    </lineage>
</organism>
<dbReference type="InterPro" id="IPR016169">
    <property type="entry name" value="FAD-bd_PCMH_sub2"/>
</dbReference>
<dbReference type="InterPro" id="IPR016166">
    <property type="entry name" value="FAD-bd_PCMH"/>
</dbReference>
<evidence type="ECO:0000313" key="10">
    <source>
        <dbReference type="Proteomes" id="UP000030012"/>
    </source>
</evidence>
<keyword evidence="5" id="KW-0809">Transit peptide</keyword>
<evidence type="ECO:0000256" key="4">
    <source>
        <dbReference type="ARBA" id="ARBA00022827"/>
    </source>
</evidence>
<evidence type="ECO:0000313" key="9">
    <source>
        <dbReference type="EMBL" id="KGM98036.1"/>
    </source>
</evidence>
<dbReference type="SUPFAM" id="SSF55103">
    <property type="entry name" value="FAD-linked oxidases, C-terminal domain"/>
    <property type="match status" value="1"/>
</dbReference>
<dbReference type="InterPro" id="IPR016171">
    <property type="entry name" value="Vanillyl_alc_oxidase_C-sub2"/>
</dbReference>
<dbReference type="Pfam" id="PF02913">
    <property type="entry name" value="FAD-oxidase_C"/>
    <property type="match status" value="1"/>
</dbReference>
<dbReference type="Gene3D" id="1.10.45.10">
    <property type="entry name" value="Vanillyl-alcohol Oxidase, Chain A, domain 4"/>
    <property type="match status" value="1"/>
</dbReference>
<dbReference type="InterPro" id="IPR016164">
    <property type="entry name" value="FAD-linked_Oxase-like_C"/>
</dbReference>
<dbReference type="Proteomes" id="UP000030012">
    <property type="component" value="Unassembled WGS sequence"/>
</dbReference>
<evidence type="ECO:0000256" key="7">
    <source>
        <dbReference type="ARBA" id="ARBA00038897"/>
    </source>
</evidence>
<comment type="caution">
    <text evidence="9">The sequence shown here is derived from an EMBL/GenBank/DDBJ whole genome shotgun (WGS) entry which is preliminary data.</text>
</comment>
<evidence type="ECO:0000256" key="2">
    <source>
        <dbReference type="ARBA" id="ARBA00008000"/>
    </source>
</evidence>
<dbReference type="InterPro" id="IPR016167">
    <property type="entry name" value="FAD-bd_PCMH_sub1"/>
</dbReference>
<gene>
    <name evidence="9" type="ORF">Z968_01570</name>
</gene>
<dbReference type="GO" id="GO:0071949">
    <property type="term" value="F:FAD binding"/>
    <property type="evidence" value="ECO:0007669"/>
    <property type="project" value="InterPro"/>
</dbReference>
<reference evidence="9 10" key="1">
    <citation type="submission" date="2014-01" db="EMBL/GenBank/DDBJ databases">
        <title>Plasmidome dynamics in the species complex Clostridium novyi sensu lato converts strains of independent lineages into distinctly different pathogens.</title>
        <authorList>
            <person name="Skarin H."/>
            <person name="Segerman B."/>
        </authorList>
    </citation>
    <scope>NUCLEOTIDE SEQUENCE [LARGE SCALE GENOMIC DNA]</scope>
    <source>
        <strain evidence="9 10">4552</strain>
    </source>
</reference>
<dbReference type="OrthoDB" id="9767256at2"/>
<accession>A0A0A0ICE0</accession>
<dbReference type="Gene3D" id="3.30.43.10">
    <property type="entry name" value="Uridine Diphospho-n-acetylenolpyruvylglucosamine Reductase, domain 2"/>
    <property type="match status" value="1"/>
</dbReference>
<feature type="domain" description="FAD-binding PCMH-type" evidence="8">
    <location>
        <begin position="23"/>
        <end position="261"/>
    </location>
</feature>
<dbReference type="Gene3D" id="3.30.465.10">
    <property type="match status" value="1"/>
</dbReference>
<dbReference type="EC" id="1.1.2.4" evidence="7"/>
<dbReference type="PROSITE" id="PS51387">
    <property type="entry name" value="FAD_PCMH"/>
    <property type="match status" value="1"/>
</dbReference>
<dbReference type="PANTHER" id="PTHR11748:SF111">
    <property type="entry name" value="D-LACTATE DEHYDROGENASE, MITOCHONDRIAL-RELATED"/>
    <property type="match status" value="1"/>
</dbReference>
<comment type="similarity">
    <text evidence="2">Belongs to the FAD-binding oxidoreductase/transferase type 4 family.</text>
</comment>
<keyword evidence="6" id="KW-0560">Oxidoreductase</keyword>
<evidence type="ECO:0000256" key="1">
    <source>
        <dbReference type="ARBA" id="ARBA00001974"/>
    </source>
</evidence>
<dbReference type="InterPro" id="IPR006094">
    <property type="entry name" value="Oxid_FAD_bind_N"/>
</dbReference>
<dbReference type="Gene3D" id="3.30.70.2740">
    <property type="match status" value="1"/>
</dbReference>
<protein>
    <recommendedName>
        <fullName evidence="7">D-lactate dehydrogenase (cytochrome)</fullName>
        <ecNumber evidence="7">1.1.2.4</ecNumber>
    </recommendedName>
</protein>
<dbReference type="PANTHER" id="PTHR11748">
    <property type="entry name" value="D-LACTATE DEHYDROGENASE"/>
    <property type="match status" value="1"/>
</dbReference>
<dbReference type="RefSeq" id="WP_039252401.1">
    <property type="nucleotide sequence ID" value="NZ_JENJ01000004.1"/>
</dbReference>
<dbReference type="EMBL" id="JENJ01000004">
    <property type="protein sequence ID" value="KGM98036.1"/>
    <property type="molecule type" value="Genomic_DNA"/>
</dbReference>